<comment type="caution">
    <text evidence="5">The sequence shown here is derived from an EMBL/GenBank/DDBJ whole genome shotgun (WGS) entry which is preliminary data.</text>
</comment>
<dbReference type="InterPro" id="IPR042080">
    <property type="entry name" value="RNA_2'-PTrans_N"/>
</dbReference>
<dbReference type="EMBL" id="JAULSN010000001">
    <property type="protein sequence ID" value="KAK3382044.1"/>
    <property type="molecule type" value="Genomic_DNA"/>
</dbReference>
<feature type="region of interest" description="Disordered" evidence="4">
    <location>
        <begin position="293"/>
        <end position="330"/>
    </location>
</feature>
<evidence type="ECO:0000256" key="2">
    <source>
        <dbReference type="ARBA" id="ARBA00012007"/>
    </source>
</evidence>
<evidence type="ECO:0000256" key="3">
    <source>
        <dbReference type="ARBA" id="ARBA00047949"/>
    </source>
</evidence>
<dbReference type="PANTHER" id="PTHR12684:SF2">
    <property type="entry name" value="TRNA 2'-PHOSPHOTRANSFERASE 1"/>
    <property type="match status" value="1"/>
</dbReference>
<feature type="region of interest" description="Disordered" evidence="4">
    <location>
        <begin position="22"/>
        <end position="49"/>
    </location>
</feature>
<evidence type="ECO:0000313" key="6">
    <source>
        <dbReference type="Proteomes" id="UP001287356"/>
    </source>
</evidence>
<keyword evidence="6" id="KW-1185">Reference proteome</keyword>
<protein>
    <recommendedName>
        <fullName evidence="2">2'-phosphotransferase</fullName>
        <ecNumber evidence="2">2.7.1.160</ecNumber>
    </recommendedName>
</protein>
<dbReference type="EC" id="2.7.1.160" evidence="2"/>
<dbReference type="GO" id="GO:0000215">
    <property type="term" value="F:tRNA 2'-phosphotransferase activity"/>
    <property type="evidence" value="ECO:0007669"/>
    <property type="project" value="UniProtKB-EC"/>
</dbReference>
<evidence type="ECO:0000256" key="1">
    <source>
        <dbReference type="ARBA" id="ARBA00003343"/>
    </source>
</evidence>
<accession>A0AAE0TWC0</accession>
<feature type="compositionally biased region" description="Basic residues" evidence="4">
    <location>
        <begin position="299"/>
        <end position="309"/>
    </location>
</feature>
<dbReference type="InterPro" id="IPR002745">
    <property type="entry name" value="Ptrans_KptA/Tpt1"/>
</dbReference>
<dbReference type="SUPFAM" id="SSF56399">
    <property type="entry name" value="ADP-ribosylation"/>
    <property type="match status" value="1"/>
</dbReference>
<gene>
    <name evidence="5" type="ORF">B0T24DRAFT_672062</name>
</gene>
<evidence type="ECO:0000256" key="4">
    <source>
        <dbReference type="SAM" id="MobiDB-lite"/>
    </source>
</evidence>
<evidence type="ECO:0000313" key="5">
    <source>
        <dbReference type="EMBL" id="KAK3382044.1"/>
    </source>
</evidence>
<dbReference type="Proteomes" id="UP001287356">
    <property type="component" value="Unassembled WGS sequence"/>
</dbReference>
<dbReference type="AlphaFoldDB" id="A0AAE0TWC0"/>
<reference evidence="5" key="1">
    <citation type="journal article" date="2023" name="Mol. Phylogenet. Evol.">
        <title>Genome-scale phylogeny and comparative genomics of the fungal order Sordariales.</title>
        <authorList>
            <person name="Hensen N."/>
            <person name="Bonometti L."/>
            <person name="Westerberg I."/>
            <person name="Brannstrom I.O."/>
            <person name="Guillou S."/>
            <person name="Cros-Aarteil S."/>
            <person name="Calhoun S."/>
            <person name="Haridas S."/>
            <person name="Kuo A."/>
            <person name="Mondo S."/>
            <person name="Pangilinan J."/>
            <person name="Riley R."/>
            <person name="LaButti K."/>
            <person name="Andreopoulos B."/>
            <person name="Lipzen A."/>
            <person name="Chen C."/>
            <person name="Yan M."/>
            <person name="Daum C."/>
            <person name="Ng V."/>
            <person name="Clum A."/>
            <person name="Steindorff A."/>
            <person name="Ohm R.A."/>
            <person name="Martin F."/>
            <person name="Silar P."/>
            <person name="Natvig D.O."/>
            <person name="Lalanne C."/>
            <person name="Gautier V."/>
            <person name="Ament-Velasquez S.L."/>
            <person name="Kruys A."/>
            <person name="Hutchinson M.I."/>
            <person name="Powell A.J."/>
            <person name="Barry K."/>
            <person name="Miller A.N."/>
            <person name="Grigoriev I.V."/>
            <person name="Debuchy R."/>
            <person name="Gladieux P."/>
            <person name="Hiltunen Thoren M."/>
            <person name="Johannesson H."/>
        </authorList>
    </citation>
    <scope>NUCLEOTIDE SEQUENCE</scope>
    <source>
        <strain evidence="5">CBS 958.72</strain>
    </source>
</reference>
<comment type="function">
    <text evidence="1">Catalyzes the last step of tRNA splicing, the transfer of the splice junction 2'-phosphate from ligated tRNA to NAD to produce ADP-ribose 1''-2'' cyclic phosphate.</text>
</comment>
<dbReference type="GO" id="GO:0006388">
    <property type="term" value="P:tRNA splicing, via endonucleolytic cleavage and ligation"/>
    <property type="evidence" value="ECO:0007669"/>
    <property type="project" value="TreeGrafter"/>
</dbReference>
<organism evidence="5 6">
    <name type="scientific">Lasiosphaeria ovina</name>
    <dbReference type="NCBI Taxonomy" id="92902"/>
    <lineage>
        <taxon>Eukaryota</taxon>
        <taxon>Fungi</taxon>
        <taxon>Dikarya</taxon>
        <taxon>Ascomycota</taxon>
        <taxon>Pezizomycotina</taxon>
        <taxon>Sordariomycetes</taxon>
        <taxon>Sordariomycetidae</taxon>
        <taxon>Sordariales</taxon>
        <taxon>Lasiosphaeriaceae</taxon>
        <taxon>Lasiosphaeria</taxon>
    </lineage>
</organism>
<dbReference type="PANTHER" id="PTHR12684">
    <property type="entry name" value="PUTATIVE PHOSPHOTRANSFERASE"/>
    <property type="match status" value="1"/>
</dbReference>
<name>A0AAE0TWC0_9PEZI</name>
<feature type="compositionally biased region" description="Low complexity" evidence="4">
    <location>
        <begin position="321"/>
        <end position="330"/>
    </location>
</feature>
<comment type="catalytic activity">
    <reaction evidence="3">
        <text>2'-phospho-[ligated tRNA] + NAD(+) = mature tRNA + ADP-alpha-D-ribose 1'',2''-cyclic phosphate + nicotinamide</text>
        <dbReference type="Rhea" id="RHEA:23324"/>
        <dbReference type="Rhea" id="RHEA-COMP:11106"/>
        <dbReference type="Rhea" id="RHEA-COMP:11107"/>
        <dbReference type="ChEBI" id="CHEBI:17154"/>
        <dbReference type="ChEBI" id="CHEBI:57540"/>
        <dbReference type="ChEBI" id="CHEBI:76596"/>
        <dbReference type="ChEBI" id="CHEBI:82883"/>
        <dbReference type="ChEBI" id="CHEBI:85027"/>
        <dbReference type="EC" id="2.7.1.160"/>
    </reaction>
</comment>
<dbReference type="Gene3D" id="1.10.10.970">
    <property type="entry name" value="RNA 2'-phosphotransferase, Tpt1/KptA family, N-terminal domain"/>
    <property type="match status" value="1"/>
</dbReference>
<sequence>MAAAVAVPFSAISEHLGGVLPPSAVVQHSPRHGRSRGMSMKGKGGRGRGYSVVEERDVTIAKALMFVLKRTIQESEVDEEEEVENLVADAEGWVGVDDVLEHPRITVLEADFEDVQRVVANATKARFNLRQAPGITDKTDEPASWQVRRIGNNRDSVQAPAPVGDKLNVETADLPEFVVYETSYQRYPLILSSGAIARAPGGTQSLVFYPVTVGEDGTESRQSSAGGEAADVSIWIHLRTALETEPSVVWRRTENGAIVTADEVPKTLWNKAVARRPDIGVLFEEGEVRKEVPAGLRGRGGKGRAKKGNKATLKREGSGEDSGSASEEQE</sequence>
<reference evidence="5" key="2">
    <citation type="submission" date="2023-06" db="EMBL/GenBank/DDBJ databases">
        <authorList>
            <consortium name="Lawrence Berkeley National Laboratory"/>
            <person name="Haridas S."/>
            <person name="Hensen N."/>
            <person name="Bonometti L."/>
            <person name="Westerberg I."/>
            <person name="Brannstrom I.O."/>
            <person name="Guillou S."/>
            <person name="Cros-Aarteil S."/>
            <person name="Calhoun S."/>
            <person name="Kuo A."/>
            <person name="Mondo S."/>
            <person name="Pangilinan J."/>
            <person name="Riley R."/>
            <person name="Labutti K."/>
            <person name="Andreopoulos B."/>
            <person name="Lipzen A."/>
            <person name="Chen C."/>
            <person name="Yanf M."/>
            <person name="Daum C."/>
            <person name="Ng V."/>
            <person name="Clum A."/>
            <person name="Steindorff A."/>
            <person name="Ohm R."/>
            <person name="Martin F."/>
            <person name="Silar P."/>
            <person name="Natvig D."/>
            <person name="Lalanne C."/>
            <person name="Gautier V."/>
            <person name="Ament-Velasquez S.L."/>
            <person name="Kruys A."/>
            <person name="Hutchinson M.I."/>
            <person name="Powell A.J."/>
            <person name="Barry K."/>
            <person name="Miller A.N."/>
            <person name="Grigoriev I.V."/>
            <person name="Debuchy R."/>
            <person name="Gladieux P."/>
            <person name="Thoren M.H."/>
            <person name="Johannesson H."/>
        </authorList>
    </citation>
    <scope>NUCLEOTIDE SEQUENCE</scope>
    <source>
        <strain evidence="5">CBS 958.72</strain>
    </source>
</reference>
<dbReference type="Pfam" id="PF01885">
    <property type="entry name" value="PTS_2-RNA"/>
    <property type="match status" value="1"/>
</dbReference>
<proteinExistence type="predicted"/>